<dbReference type="AlphaFoldDB" id="A0A1H4BP90"/>
<keyword evidence="1" id="KW-0472">Membrane</keyword>
<feature type="transmembrane region" description="Helical" evidence="1">
    <location>
        <begin position="43"/>
        <end position="63"/>
    </location>
</feature>
<feature type="transmembrane region" description="Helical" evidence="1">
    <location>
        <begin position="75"/>
        <end position="93"/>
    </location>
</feature>
<feature type="transmembrane region" description="Helical" evidence="1">
    <location>
        <begin position="138"/>
        <end position="157"/>
    </location>
</feature>
<proteinExistence type="predicted"/>
<keyword evidence="3" id="KW-1185">Reference proteome</keyword>
<dbReference type="OrthoDB" id="7571741at2"/>
<organism evidence="2 3">
    <name type="scientific">Microbulbifer marinus</name>
    <dbReference type="NCBI Taxonomy" id="658218"/>
    <lineage>
        <taxon>Bacteria</taxon>
        <taxon>Pseudomonadati</taxon>
        <taxon>Pseudomonadota</taxon>
        <taxon>Gammaproteobacteria</taxon>
        <taxon>Cellvibrionales</taxon>
        <taxon>Microbulbiferaceae</taxon>
        <taxon>Microbulbifer</taxon>
    </lineage>
</organism>
<feature type="transmembrane region" description="Helical" evidence="1">
    <location>
        <begin position="6"/>
        <end position="31"/>
    </location>
</feature>
<keyword evidence="1" id="KW-1133">Transmembrane helix</keyword>
<dbReference type="Proteomes" id="UP000198658">
    <property type="component" value="Unassembled WGS sequence"/>
</dbReference>
<evidence type="ECO:0000313" key="2">
    <source>
        <dbReference type="EMBL" id="SEA49975.1"/>
    </source>
</evidence>
<keyword evidence="1" id="KW-0812">Transmembrane</keyword>
<feature type="transmembrane region" description="Helical" evidence="1">
    <location>
        <begin position="164"/>
        <end position="185"/>
    </location>
</feature>
<name>A0A1H4BP90_9GAMM</name>
<dbReference type="RefSeq" id="WP_139304930.1">
    <property type="nucleotide sequence ID" value="NZ_FNQO01000007.1"/>
</dbReference>
<sequence length="188" mass="21541">MNTFEHLSITFVLILVLGVTRIVSDVAGAFLHRHTSRLHWVPLAWALLVLVWLVQTLWAIYGLREFESSWDIVDFVIQLLGVLFLFAAACTVVPRTLDQNLGLFEQFQRDGRWALLFLALFFLLAIVINHRLYGVDYWFIGNLEDLVLAVILLIILCSRSHANWALGTWLFIVATIVAMLVLTPVRHE</sequence>
<feature type="transmembrane region" description="Helical" evidence="1">
    <location>
        <begin position="113"/>
        <end position="132"/>
    </location>
</feature>
<accession>A0A1H4BP90</accession>
<dbReference type="EMBL" id="FNQO01000007">
    <property type="protein sequence ID" value="SEA49975.1"/>
    <property type="molecule type" value="Genomic_DNA"/>
</dbReference>
<evidence type="ECO:0000256" key="1">
    <source>
        <dbReference type="SAM" id="Phobius"/>
    </source>
</evidence>
<reference evidence="3" key="1">
    <citation type="submission" date="2016-10" db="EMBL/GenBank/DDBJ databases">
        <authorList>
            <person name="Varghese N."/>
            <person name="Submissions S."/>
        </authorList>
    </citation>
    <scope>NUCLEOTIDE SEQUENCE [LARGE SCALE GENOMIC DNA]</scope>
    <source>
        <strain evidence="3">CGMCC 1.10657</strain>
    </source>
</reference>
<evidence type="ECO:0000313" key="3">
    <source>
        <dbReference type="Proteomes" id="UP000198658"/>
    </source>
</evidence>
<protein>
    <submittedName>
        <fullName evidence="2">Uncharacterized protein</fullName>
    </submittedName>
</protein>
<gene>
    <name evidence="2" type="ORF">SAMN05216562_3384</name>
</gene>